<dbReference type="AlphaFoldDB" id="A0A8J2KMQ8"/>
<organism evidence="1 2">
    <name type="scientific">Allacma fusca</name>
    <dbReference type="NCBI Taxonomy" id="39272"/>
    <lineage>
        <taxon>Eukaryota</taxon>
        <taxon>Metazoa</taxon>
        <taxon>Ecdysozoa</taxon>
        <taxon>Arthropoda</taxon>
        <taxon>Hexapoda</taxon>
        <taxon>Collembola</taxon>
        <taxon>Symphypleona</taxon>
        <taxon>Sminthuridae</taxon>
        <taxon>Allacma</taxon>
    </lineage>
</organism>
<accession>A0A8J2KMQ8</accession>
<name>A0A8J2KMQ8_9HEXA</name>
<proteinExistence type="predicted"/>
<comment type="caution">
    <text evidence="1">The sequence shown here is derived from an EMBL/GenBank/DDBJ whole genome shotgun (WGS) entry which is preliminary data.</text>
</comment>
<feature type="non-terminal residue" evidence="1">
    <location>
        <position position="361"/>
    </location>
</feature>
<protein>
    <submittedName>
        <fullName evidence="1">Uncharacterized protein</fullName>
    </submittedName>
</protein>
<evidence type="ECO:0000313" key="1">
    <source>
        <dbReference type="EMBL" id="CAG7815889.1"/>
    </source>
</evidence>
<keyword evidence="2" id="KW-1185">Reference proteome</keyword>
<dbReference type="Proteomes" id="UP000708208">
    <property type="component" value="Unassembled WGS sequence"/>
</dbReference>
<evidence type="ECO:0000313" key="2">
    <source>
        <dbReference type="Proteomes" id="UP000708208"/>
    </source>
</evidence>
<reference evidence="1" key="1">
    <citation type="submission" date="2021-06" db="EMBL/GenBank/DDBJ databases">
        <authorList>
            <person name="Hodson N. C."/>
            <person name="Mongue J. A."/>
            <person name="Jaron S. K."/>
        </authorList>
    </citation>
    <scope>NUCLEOTIDE SEQUENCE</scope>
</reference>
<dbReference type="EMBL" id="CAJVCH010355390">
    <property type="protein sequence ID" value="CAG7815889.1"/>
    <property type="molecule type" value="Genomic_DNA"/>
</dbReference>
<gene>
    <name evidence="1" type="ORF">AFUS01_LOCUS26536</name>
</gene>
<sequence>MQPDQTAYFTISSDNFCSIKWQNQTNISFDRCLHELTLINLTQCCYTLRNANFSNLTKISNLKRVLIHCPNINTITFNETLIDEYRQLKPPATRITHGRISELKIIRPLELSRHEYWLLDFFTNQVDLTRIKALSFYCFTTIGGANTLLNDAGRDPNVSRPGINFETIEVMNQYGGFNNNKTVLEFITKYQKTLKTLWIGRPGFELGTSVPNLQELSLTFLNVSLGSSGVKFLLETQQNLEILSLVTKLSLKEYSASTISDLMSTFFCSIRLNVGTLREIQIIPTLISGELNRSDLFSVSILDNFKIDCAMFSDCKNLQHLCLSLRAYRHEMDMWVNVPPILQGTKLVNIQNVPVTLSELY</sequence>